<dbReference type="STRING" id="445709.ABW99_00495"/>
<keyword evidence="1" id="KW-0812">Transmembrane</keyword>
<dbReference type="AlphaFoldDB" id="A0A0G3EJ45"/>
<sequence>MKTFHRPLFWAVVGVPNIISALYFCFIASAVYVSTASLIVYKPGQSAQSLSSMLSGAGGGNSAEGAYIVKDYIGSWDEYRNVARAINLPLQYGQGDVVSRFGGLKTFFRKSDITLWHYYQSHVNVAIDQNSGIISLSVEGYSPTIATAIAEQVLQDSIRHIDSMNRQQEADYMKNALERRTSVEEKLKFDEAALAAYRIATGIHDPSKLYASNLVLLNALSEQKTRDAAQLDAIARATPNNPVVQNLRAAIGAVQAKIKSTEFAGRALSRGAARYEELTVARDNDIALLHEVEAAVEQAQLNATKNKYYLNIISAPSRPHAPELPRRLEWMMGVLLGTLVLWGLLR</sequence>
<reference evidence="3" key="1">
    <citation type="submission" date="2015-06" db="EMBL/GenBank/DDBJ databases">
        <authorList>
            <person name="Lim Y.L."/>
            <person name="Ee R."/>
            <person name="Yong D."/>
            <person name="How K.Y."/>
            <person name="Yin W.F."/>
            <person name="Chan K.G."/>
        </authorList>
    </citation>
    <scope>NUCLEOTIDE SEQUENCE [LARGE SCALE GENOMIC DNA]</scope>
    <source>
        <strain evidence="3">DSM 25325</strain>
    </source>
</reference>
<feature type="transmembrane region" description="Helical" evidence="1">
    <location>
        <begin position="328"/>
        <end position="345"/>
    </location>
</feature>
<dbReference type="PANTHER" id="PTHR32309:SF13">
    <property type="entry name" value="FERRIC ENTEROBACTIN TRANSPORT PROTEIN FEPE"/>
    <property type="match status" value="1"/>
</dbReference>
<dbReference type="PATRIC" id="fig|445709.3.peg.116"/>
<evidence type="ECO:0000313" key="3">
    <source>
        <dbReference type="Proteomes" id="UP000036700"/>
    </source>
</evidence>
<keyword evidence="1" id="KW-0472">Membrane</keyword>
<dbReference type="Proteomes" id="UP000036700">
    <property type="component" value="Chromosome"/>
</dbReference>
<gene>
    <name evidence="2" type="ORF">ABW99_00495</name>
</gene>
<dbReference type="KEGG" id="ptx:ABW99_00495"/>
<dbReference type="OrthoDB" id="9134282at2"/>
<dbReference type="PANTHER" id="PTHR32309">
    <property type="entry name" value="TYROSINE-PROTEIN KINASE"/>
    <property type="match status" value="1"/>
</dbReference>
<organism evidence="2 3">
    <name type="scientific">Pandoraea thiooxydans</name>
    <dbReference type="NCBI Taxonomy" id="445709"/>
    <lineage>
        <taxon>Bacteria</taxon>
        <taxon>Pseudomonadati</taxon>
        <taxon>Pseudomonadota</taxon>
        <taxon>Betaproteobacteria</taxon>
        <taxon>Burkholderiales</taxon>
        <taxon>Burkholderiaceae</taxon>
        <taxon>Pandoraea</taxon>
    </lineage>
</organism>
<name>A0A0G3EJ45_9BURK</name>
<evidence type="ECO:0000313" key="2">
    <source>
        <dbReference type="EMBL" id="AKJ66935.1"/>
    </source>
</evidence>
<dbReference type="GO" id="GO:0004713">
    <property type="term" value="F:protein tyrosine kinase activity"/>
    <property type="evidence" value="ECO:0007669"/>
    <property type="project" value="TreeGrafter"/>
</dbReference>
<feature type="transmembrane region" description="Helical" evidence="1">
    <location>
        <begin position="20"/>
        <end position="41"/>
    </location>
</feature>
<dbReference type="EMBL" id="CP011568">
    <property type="protein sequence ID" value="AKJ66935.1"/>
    <property type="molecule type" value="Genomic_DNA"/>
</dbReference>
<dbReference type="RefSeq" id="WP_047212454.1">
    <property type="nucleotide sequence ID" value="NZ_CP011568.3"/>
</dbReference>
<keyword evidence="3" id="KW-1185">Reference proteome</keyword>
<accession>A0A0G3EJ45</accession>
<keyword evidence="1" id="KW-1133">Transmembrane helix</keyword>
<dbReference type="InterPro" id="IPR050445">
    <property type="entry name" value="Bact_polysacc_biosynth/exp"/>
</dbReference>
<dbReference type="GO" id="GO:0005886">
    <property type="term" value="C:plasma membrane"/>
    <property type="evidence" value="ECO:0007669"/>
    <property type="project" value="TreeGrafter"/>
</dbReference>
<protein>
    <submittedName>
        <fullName evidence="2">Lipopolysaccharide biosynthesis protein</fullName>
    </submittedName>
</protein>
<proteinExistence type="predicted"/>
<evidence type="ECO:0000256" key="1">
    <source>
        <dbReference type="SAM" id="Phobius"/>
    </source>
</evidence>